<protein>
    <recommendedName>
        <fullName evidence="2">J domain-containing protein</fullName>
    </recommendedName>
</protein>
<dbReference type="InterPro" id="IPR018253">
    <property type="entry name" value="DnaJ_domain_CS"/>
</dbReference>
<comment type="caution">
    <text evidence="3">The sequence shown here is derived from an EMBL/GenBank/DDBJ whole genome shotgun (WGS) entry which is preliminary data.</text>
</comment>
<keyword evidence="4" id="KW-1185">Reference proteome</keyword>
<dbReference type="AlphaFoldDB" id="A0A2B7XWT1"/>
<evidence type="ECO:0000256" key="1">
    <source>
        <dbReference type="SAM" id="MobiDB-lite"/>
    </source>
</evidence>
<reference evidence="3 4" key="1">
    <citation type="submission" date="2017-10" db="EMBL/GenBank/DDBJ databases">
        <title>Comparative genomics in systemic dimorphic fungi from Ajellomycetaceae.</title>
        <authorList>
            <person name="Munoz J.F."/>
            <person name="Mcewen J.G."/>
            <person name="Clay O.K."/>
            <person name="Cuomo C.A."/>
        </authorList>
    </citation>
    <scope>NUCLEOTIDE SEQUENCE [LARGE SCALE GENOMIC DNA]</scope>
    <source>
        <strain evidence="3 4">UAMH7299</strain>
    </source>
</reference>
<gene>
    <name evidence="3" type="ORF">AJ80_05257</name>
</gene>
<organism evidence="3 4">
    <name type="scientific">Polytolypa hystricis (strain UAMH7299)</name>
    <dbReference type="NCBI Taxonomy" id="1447883"/>
    <lineage>
        <taxon>Eukaryota</taxon>
        <taxon>Fungi</taxon>
        <taxon>Dikarya</taxon>
        <taxon>Ascomycota</taxon>
        <taxon>Pezizomycotina</taxon>
        <taxon>Eurotiomycetes</taxon>
        <taxon>Eurotiomycetidae</taxon>
        <taxon>Onygenales</taxon>
        <taxon>Onygenales incertae sedis</taxon>
        <taxon>Polytolypa</taxon>
    </lineage>
</organism>
<dbReference type="PROSITE" id="PS00636">
    <property type="entry name" value="DNAJ_1"/>
    <property type="match status" value="1"/>
</dbReference>
<dbReference type="OrthoDB" id="17458at2759"/>
<sequence length="325" mass="37000">MFKKPSILCSCSSFLSLHPSSVPPPNPSTSSPWQGRSPFQQCRRYAHVHSSGPIPHEGDLSWPTNPIFSPYDLLKQERSAPYSKRRFYEFAKVYHPDRPCDAHPSCGDIPHSVKAHRYRILVAAHEILSDSVKREAFDKFGDGWYQRAELFGTNRHGWNVSTGPDGEKDESVFRNGTWEDWERWRQRNEGYYYDSAYSGAGRQASSVSHGMFASFLVLLSLFAGAGQAVTIGGFSSIVEERVKDADERWNKLLDGRRLQTTTQMNSRDARVQHFLMKRDPSGHGLREEEEETYRQVLGPRRTAALDDMDTSAEEKPLKKKTQRAG</sequence>
<dbReference type="InterPro" id="IPR036869">
    <property type="entry name" value="J_dom_sf"/>
</dbReference>
<dbReference type="Proteomes" id="UP000224634">
    <property type="component" value="Unassembled WGS sequence"/>
</dbReference>
<dbReference type="EMBL" id="PDNA01000075">
    <property type="protein sequence ID" value="PGH16234.1"/>
    <property type="molecule type" value="Genomic_DNA"/>
</dbReference>
<dbReference type="Gene3D" id="1.10.287.110">
    <property type="entry name" value="DnaJ domain"/>
    <property type="match status" value="1"/>
</dbReference>
<accession>A0A2B7XWT1</accession>
<proteinExistence type="predicted"/>
<evidence type="ECO:0000313" key="3">
    <source>
        <dbReference type="EMBL" id="PGH16234.1"/>
    </source>
</evidence>
<evidence type="ECO:0000259" key="2">
    <source>
        <dbReference type="PROSITE" id="PS50076"/>
    </source>
</evidence>
<dbReference type="InterPro" id="IPR001623">
    <property type="entry name" value="DnaJ_domain"/>
</dbReference>
<dbReference type="STRING" id="1447883.A0A2B7XWT1"/>
<dbReference type="CDD" id="cd06257">
    <property type="entry name" value="DnaJ"/>
    <property type="match status" value="1"/>
</dbReference>
<name>A0A2B7XWT1_POLH7</name>
<evidence type="ECO:0000313" key="4">
    <source>
        <dbReference type="Proteomes" id="UP000224634"/>
    </source>
</evidence>
<dbReference type="SUPFAM" id="SSF46565">
    <property type="entry name" value="Chaperone J-domain"/>
    <property type="match status" value="1"/>
</dbReference>
<dbReference type="PROSITE" id="PS50076">
    <property type="entry name" value="DNAJ_2"/>
    <property type="match status" value="1"/>
</dbReference>
<feature type="region of interest" description="Disordered" evidence="1">
    <location>
        <begin position="299"/>
        <end position="325"/>
    </location>
</feature>
<feature type="domain" description="J" evidence="2">
    <location>
        <begin position="66"/>
        <end position="141"/>
    </location>
</feature>